<accession>A0A060SRX1</accession>
<evidence type="ECO:0000256" key="1">
    <source>
        <dbReference type="ARBA" id="ARBA00022679"/>
    </source>
</evidence>
<organism evidence="2 3">
    <name type="scientific">Pycnoporus cinnabarinus</name>
    <name type="common">Cinnabar-red polypore</name>
    <name type="synonym">Trametes cinnabarina</name>
    <dbReference type="NCBI Taxonomy" id="5643"/>
    <lineage>
        <taxon>Eukaryota</taxon>
        <taxon>Fungi</taxon>
        <taxon>Dikarya</taxon>
        <taxon>Basidiomycota</taxon>
        <taxon>Agaricomycotina</taxon>
        <taxon>Agaricomycetes</taxon>
        <taxon>Polyporales</taxon>
        <taxon>Polyporaceae</taxon>
        <taxon>Trametes</taxon>
    </lineage>
</organism>
<evidence type="ECO:0000313" key="2">
    <source>
        <dbReference type="EMBL" id="CDO77272.1"/>
    </source>
</evidence>
<dbReference type="EMBL" id="CCBP010000447">
    <property type="protein sequence ID" value="CDO77272.1"/>
    <property type="molecule type" value="Genomic_DNA"/>
</dbReference>
<name>A0A060SRX1_PYCCI</name>
<dbReference type="CDD" id="cd03784">
    <property type="entry name" value="GT1_Gtf-like"/>
    <property type="match status" value="1"/>
</dbReference>
<dbReference type="Proteomes" id="UP000029665">
    <property type="component" value="Unassembled WGS sequence"/>
</dbReference>
<dbReference type="PANTHER" id="PTHR48045:SF20">
    <property type="entry name" value="UDP-RHAMNOSE:RHAMNOSYLTRANSFERASE 1"/>
    <property type="match status" value="1"/>
</dbReference>
<keyword evidence="1" id="KW-0808">Transferase</keyword>
<sequence>MGILAGRMVRMRPIVVTVCVAEKLWDQLKADIQSDFTPEEEKYLSHIHLLRLEQGSNHIDVAHFRDHFLDTWNNLCAGGRVPYEAVDGSTGLVDLQDIPLSAVVVDGIGVEINEALHRQRTRSPWPLKFNLYFWAPGSTNFFLDRCRTDPMPLILSTQKKQNMSFEDACVQVLCKKPGVLKESAGFPPMYDYEFEPQGTSDAFRNCLAKENRKVFYAGPLISAGHASPAPHDTQGAEESMKYMDRQLKENGERSVIYISFGSLWWPQDPPKLTAVLDLLVELGVPFIMSRPSPAAQLSEDLVQRLKGNPNVHLGNRLPQPIILDHPALGWCLTHGGHNTVLECIHFGVPMIVWPISFDQALNAVHLSYNIDMAYELMEVRNGIGAGTVYRTGRAPLGTLDAVRDELRDVLARAFGEDGAAKRRRLLSLRDTLGEAWTENGTARKEVGDFLDLVMALPTSTLMPIRNA</sequence>
<dbReference type="Pfam" id="PF00201">
    <property type="entry name" value="UDPGT"/>
    <property type="match status" value="1"/>
</dbReference>
<gene>
    <name evidence="2" type="ORF">BN946_scf184753.g22</name>
</gene>
<proteinExistence type="predicted"/>
<dbReference type="InterPro" id="IPR002213">
    <property type="entry name" value="UDP_glucos_trans"/>
</dbReference>
<dbReference type="Gene3D" id="3.40.50.2000">
    <property type="entry name" value="Glycogen Phosphorylase B"/>
    <property type="match status" value="1"/>
</dbReference>
<protein>
    <submittedName>
        <fullName evidence="2">Glycosyltransferase Family 1 protein</fullName>
    </submittedName>
</protein>
<dbReference type="PANTHER" id="PTHR48045">
    <property type="entry name" value="UDP-GLYCOSYLTRANSFERASE 72B1"/>
    <property type="match status" value="1"/>
</dbReference>
<dbReference type="OrthoDB" id="5835829at2759"/>
<reference evidence="2" key="1">
    <citation type="submission" date="2014-01" db="EMBL/GenBank/DDBJ databases">
        <title>The genome of the white-rot fungus Pycnoporus cinnabarinus: a basidiomycete model with a versatile arsenal for lignocellulosic biomass breakdown.</title>
        <authorList>
            <person name="Levasseur A."/>
            <person name="Lomascolo A."/>
            <person name="Ruiz-Duenas F.J."/>
            <person name="Uzan E."/>
            <person name="Piumi F."/>
            <person name="Kues U."/>
            <person name="Ram A.F.J."/>
            <person name="Murat C."/>
            <person name="Haon M."/>
            <person name="Benoit I."/>
            <person name="Arfi Y."/>
            <person name="Chevret D."/>
            <person name="Drula E."/>
            <person name="Kwon M.J."/>
            <person name="Gouret P."/>
            <person name="Lesage-Meessen L."/>
            <person name="Lombard V."/>
            <person name="Mariette J."/>
            <person name="Noirot C."/>
            <person name="Park J."/>
            <person name="Patyshakuliyeva A."/>
            <person name="Wieneger R.A.B."/>
            <person name="Wosten H.A.B."/>
            <person name="Martin F."/>
            <person name="Coutinho P.M."/>
            <person name="de Vries R."/>
            <person name="Martinez A.T."/>
            <person name="Klopp C."/>
            <person name="Pontarotti P."/>
            <person name="Henrissat B."/>
            <person name="Record E."/>
        </authorList>
    </citation>
    <scope>NUCLEOTIDE SEQUENCE [LARGE SCALE GENOMIC DNA]</scope>
    <source>
        <strain evidence="2">BRFM137</strain>
    </source>
</reference>
<dbReference type="AlphaFoldDB" id="A0A060SRX1"/>
<dbReference type="SUPFAM" id="SSF53756">
    <property type="entry name" value="UDP-Glycosyltransferase/glycogen phosphorylase"/>
    <property type="match status" value="1"/>
</dbReference>
<keyword evidence="3" id="KW-1185">Reference proteome</keyword>
<evidence type="ECO:0000313" key="3">
    <source>
        <dbReference type="Proteomes" id="UP000029665"/>
    </source>
</evidence>
<dbReference type="HOGENOM" id="CLU_001724_12_1_1"/>
<comment type="caution">
    <text evidence="2">The sequence shown here is derived from an EMBL/GenBank/DDBJ whole genome shotgun (WGS) entry which is preliminary data.</text>
</comment>
<dbReference type="GO" id="GO:0008194">
    <property type="term" value="F:UDP-glycosyltransferase activity"/>
    <property type="evidence" value="ECO:0007669"/>
    <property type="project" value="InterPro"/>
</dbReference>